<gene>
    <name evidence="3" type="ORF">BLA29_011396</name>
</gene>
<dbReference type="Proteomes" id="UP000194236">
    <property type="component" value="Unassembled WGS sequence"/>
</dbReference>
<keyword evidence="4" id="KW-1185">Reference proteome</keyword>
<feature type="domain" description="Peptidase C1A papain C-terminal" evidence="2">
    <location>
        <begin position="1"/>
        <end position="183"/>
    </location>
</feature>
<dbReference type="InterPro" id="IPR025661">
    <property type="entry name" value="Pept_asp_AS"/>
</dbReference>
<dbReference type="InterPro" id="IPR039417">
    <property type="entry name" value="Peptidase_C1A_papain-like"/>
</dbReference>
<dbReference type="OrthoDB" id="6516410at2759"/>
<dbReference type="GO" id="GO:0006508">
    <property type="term" value="P:proteolysis"/>
    <property type="evidence" value="ECO:0007669"/>
    <property type="project" value="InterPro"/>
</dbReference>
<proteinExistence type="inferred from homology"/>
<accession>A0A1Y3BER4</accession>
<dbReference type="Pfam" id="PF00112">
    <property type="entry name" value="Peptidase_C1"/>
    <property type="match status" value="1"/>
</dbReference>
<evidence type="ECO:0000313" key="4">
    <source>
        <dbReference type="Proteomes" id="UP000194236"/>
    </source>
</evidence>
<evidence type="ECO:0000256" key="1">
    <source>
        <dbReference type="ARBA" id="ARBA00008455"/>
    </source>
</evidence>
<organism evidence="3 4">
    <name type="scientific">Euroglyphus maynei</name>
    <name type="common">Mayne's house dust mite</name>
    <dbReference type="NCBI Taxonomy" id="6958"/>
    <lineage>
        <taxon>Eukaryota</taxon>
        <taxon>Metazoa</taxon>
        <taxon>Ecdysozoa</taxon>
        <taxon>Arthropoda</taxon>
        <taxon>Chelicerata</taxon>
        <taxon>Arachnida</taxon>
        <taxon>Acari</taxon>
        <taxon>Acariformes</taxon>
        <taxon>Sarcoptiformes</taxon>
        <taxon>Astigmata</taxon>
        <taxon>Psoroptidia</taxon>
        <taxon>Analgoidea</taxon>
        <taxon>Pyroglyphidae</taxon>
        <taxon>Pyroglyphinae</taxon>
        <taxon>Euroglyphus</taxon>
    </lineage>
</organism>
<dbReference type="InterPro" id="IPR038765">
    <property type="entry name" value="Papain-like_cys_pep_sf"/>
</dbReference>
<dbReference type="CDD" id="cd02248">
    <property type="entry name" value="Peptidase_C1A"/>
    <property type="match status" value="1"/>
</dbReference>
<dbReference type="AlphaFoldDB" id="A0A1Y3BER4"/>
<dbReference type="SUPFAM" id="SSF54001">
    <property type="entry name" value="Cysteine proteinases"/>
    <property type="match status" value="1"/>
</dbReference>
<dbReference type="PROSITE" id="PS00640">
    <property type="entry name" value="THIOL_PROTEASE_ASN"/>
    <property type="match status" value="1"/>
</dbReference>
<evidence type="ECO:0000259" key="2">
    <source>
        <dbReference type="SMART" id="SM00645"/>
    </source>
</evidence>
<protein>
    <recommendedName>
        <fullName evidence="2">Peptidase C1A papain C-terminal domain-containing protein</fullName>
    </recommendedName>
</protein>
<dbReference type="GO" id="GO:0008234">
    <property type="term" value="F:cysteine-type peptidase activity"/>
    <property type="evidence" value="ECO:0007669"/>
    <property type="project" value="InterPro"/>
</dbReference>
<sequence length="189" mass="22107">VATVESSLLIKSRGNIDRNDVDFSEQAILDCLDQNTCEDGGLPWLAWSEMSEYGIVDEKYRRYRKRWTGKCGDFPLTKYSIKVVDWCNRYHNNDEIIQTLLLKHGPLDAGISVKSNPEWKYLKDSFIGYCDKEVNHAVVLVGWTRKYWIIKNSWGAEWGIKGYLYLPRHRNKCGILNEVAMPITEYYER</sequence>
<dbReference type="SMART" id="SM00645">
    <property type="entry name" value="Pept_C1"/>
    <property type="match status" value="1"/>
</dbReference>
<dbReference type="EMBL" id="MUJZ01028197">
    <property type="protein sequence ID" value="OTF78368.1"/>
    <property type="molecule type" value="Genomic_DNA"/>
</dbReference>
<evidence type="ECO:0000313" key="3">
    <source>
        <dbReference type="EMBL" id="OTF78368.1"/>
    </source>
</evidence>
<reference evidence="3 4" key="1">
    <citation type="submission" date="2017-03" db="EMBL/GenBank/DDBJ databases">
        <title>Genome Survey of Euroglyphus maynei.</title>
        <authorList>
            <person name="Arlian L.G."/>
            <person name="Morgan M.S."/>
            <person name="Rider S.D."/>
        </authorList>
    </citation>
    <scope>NUCLEOTIDE SEQUENCE [LARGE SCALE GENOMIC DNA]</scope>
    <source>
        <strain evidence="3">Arlian Lab</strain>
        <tissue evidence="3">Whole body</tissue>
    </source>
</reference>
<comment type="similarity">
    <text evidence="1">Belongs to the peptidase C1 family.</text>
</comment>
<dbReference type="Gene3D" id="3.90.70.10">
    <property type="entry name" value="Cysteine proteinases"/>
    <property type="match status" value="1"/>
</dbReference>
<feature type="non-terminal residue" evidence="3">
    <location>
        <position position="1"/>
    </location>
</feature>
<dbReference type="PANTHER" id="PTHR12411">
    <property type="entry name" value="CYSTEINE PROTEASE FAMILY C1-RELATED"/>
    <property type="match status" value="1"/>
</dbReference>
<comment type="caution">
    <text evidence="3">The sequence shown here is derived from an EMBL/GenBank/DDBJ whole genome shotgun (WGS) entry which is preliminary data.</text>
</comment>
<dbReference type="InterPro" id="IPR013128">
    <property type="entry name" value="Peptidase_C1A"/>
</dbReference>
<dbReference type="InterPro" id="IPR000668">
    <property type="entry name" value="Peptidase_C1A_C"/>
</dbReference>
<name>A0A1Y3BER4_EURMA</name>